<dbReference type="EMBL" id="LFZN01000065">
    <property type="protein sequence ID" value="KXT00942.1"/>
    <property type="molecule type" value="Genomic_DNA"/>
</dbReference>
<dbReference type="AlphaFoldDB" id="A0A139HEX5"/>
<accession>A0A139HEX5</accession>
<reference evidence="2 3" key="1">
    <citation type="submission" date="2015-07" db="EMBL/GenBank/DDBJ databases">
        <title>Comparative genomics of the Sigatoka disease complex on banana suggests a link between parallel evolutionary changes in Pseudocercospora fijiensis and Pseudocercospora eumusae and increased virulence on the banana host.</title>
        <authorList>
            <person name="Chang T.-C."/>
            <person name="Salvucci A."/>
            <person name="Crous P.W."/>
            <person name="Stergiopoulos I."/>
        </authorList>
    </citation>
    <scope>NUCLEOTIDE SEQUENCE [LARGE SCALE GENOMIC DNA]</scope>
    <source>
        <strain evidence="2 3">CBS 114824</strain>
    </source>
</reference>
<organism evidence="2 3">
    <name type="scientific">Pseudocercospora eumusae</name>
    <dbReference type="NCBI Taxonomy" id="321146"/>
    <lineage>
        <taxon>Eukaryota</taxon>
        <taxon>Fungi</taxon>
        <taxon>Dikarya</taxon>
        <taxon>Ascomycota</taxon>
        <taxon>Pezizomycotina</taxon>
        <taxon>Dothideomycetes</taxon>
        <taxon>Dothideomycetidae</taxon>
        <taxon>Mycosphaerellales</taxon>
        <taxon>Mycosphaerellaceae</taxon>
        <taxon>Pseudocercospora</taxon>
    </lineage>
</organism>
<keyword evidence="3" id="KW-1185">Reference proteome</keyword>
<dbReference type="Proteomes" id="UP000070133">
    <property type="component" value="Unassembled WGS sequence"/>
</dbReference>
<proteinExistence type="predicted"/>
<evidence type="ECO:0000313" key="2">
    <source>
        <dbReference type="EMBL" id="KXT00942.1"/>
    </source>
</evidence>
<feature type="region of interest" description="Disordered" evidence="1">
    <location>
        <begin position="88"/>
        <end position="108"/>
    </location>
</feature>
<protein>
    <submittedName>
        <fullName evidence="2">Uncharacterized protein</fullName>
    </submittedName>
</protein>
<evidence type="ECO:0000313" key="3">
    <source>
        <dbReference type="Proteomes" id="UP000070133"/>
    </source>
</evidence>
<feature type="compositionally biased region" description="Polar residues" evidence="1">
    <location>
        <begin position="19"/>
        <end position="37"/>
    </location>
</feature>
<feature type="region of interest" description="Disordered" evidence="1">
    <location>
        <begin position="1"/>
        <end position="37"/>
    </location>
</feature>
<name>A0A139HEX5_9PEZI</name>
<sequence length="146" mass="16603">MRLINIQPHTDSALALQPSAESSHALNSPDESSHHQSNQLPAVLYLHSVNNRQSDRIWRNIDYPGSINKKIILELLASIVSSHDDDLHRMSNKNISTRSPRRTSSRPTCRHLWSTRSSSCYSQGRYQMARKETAIEKEVLGTEKGR</sequence>
<gene>
    <name evidence="2" type="ORF">AC578_5698</name>
</gene>
<comment type="caution">
    <text evidence="2">The sequence shown here is derived from an EMBL/GenBank/DDBJ whole genome shotgun (WGS) entry which is preliminary data.</text>
</comment>
<dbReference type="OrthoDB" id="5425486at2759"/>
<evidence type="ECO:0000256" key="1">
    <source>
        <dbReference type="SAM" id="MobiDB-lite"/>
    </source>
</evidence>